<evidence type="ECO:0000313" key="1">
    <source>
        <dbReference type="EMBL" id="CAD6547323.1"/>
    </source>
</evidence>
<protein>
    <submittedName>
        <fullName evidence="1">Uncharacterized protein</fullName>
    </submittedName>
</protein>
<organism evidence="1 2">
    <name type="scientific">Paraburkholderia metrosideri</name>
    <dbReference type="NCBI Taxonomy" id="580937"/>
    <lineage>
        <taxon>Bacteria</taxon>
        <taxon>Pseudomonadati</taxon>
        <taxon>Pseudomonadota</taxon>
        <taxon>Betaproteobacteria</taxon>
        <taxon>Burkholderiales</taxon>
        <taxon>Burkholderiaceae</taxon>
        <taxon>Paraburkholderia</taxon>
    </lineage>
</organism>
<keyword evidence="2" id="KW-1185">Reference proteome</keyword>
<accession>A0ABM8NWW0</accession>
<sequence length="62" mass="6850">MCIVREGSRALDTFKVFMATGSMNATLKVRELTRWPTPPHLLTTSMPMVPHPVGVVITIVTL</sequence>
<dbReference type="EMBL" id="CAJHCP010000009">
    <property type="protein sequence ID" value="CAD6547323.1"/>
    <property type="molecule type" value="Genomic_DNA"/>
</dbReference>
<comment type="caution">
    <text evidence="1">The sequence shown here is derived from an EMBL/GenBank/DDBJ whole genome shotgun (WGS) entry which is preliminary data.</text>
</comment>
<gene>
    <name evidence="1" type="ORF">LMG28140_04458</name>
</gene>
<dbReference type="Proteomes" id="UP000598032">
    <property type="component" value="Unassembled WGS sequence"/>
</dbReference>
<evidence type="ECO:0000313" key="2">
    <source>
        <dbReference type="Proteomes" id="UP000598032"/>
    </source>
</evidence>
<name>A0ABM8NWW0_9BURK</name>
<proteinExistence type="predicted"/>
<reference evidence="1 2" key="1">
    <citation type="submission" date="2020-10" db="EMBL/GenBank/DDBJ databases">
        <authorList>
            <person name="Peeters C."/>
        </authorList>
    </citation>
    <scope>NUCLEOTIDE SEQUENCE [LARGE SCALE GENOMIC DNA]</scope>
    <source>
        <strain evidence="1 2">LMG 28140</strain>
    </source>
</reference>